<name>S4NTT4_9NEOP</name>
<organism evidence="1">
    <name type="scientific">Pararge aegeria</name>
    <name type="common">speckled wood butterfly</name>
    <dbReference type="NCBI Taxonomy" id="116150"/>
    <lineage>
        <taxon>Eukaryota</taxon>
        <taxon>Metazoa</taxon>
        <taxon>Ecdysozoa</taxon>
        <taxon>Arthropoda</taxon>
        <taxon>Hexapoda</taxon>
        <taxon>Insecta</taxon>
        <taxon>Pterygota</taxon>
        <taxon>Neoptera</taxon>
        <taxon>Endopterygota</taxon>
        <taxon>Lepidoptera</taxon>
        <taxon>Glossata</taxon>
        <taxon>Ditrysia</taxon>
        <taxon>Papilionoidea</taxon>
        <taxon>Nymphalidae</taxon>
        <taxon>Satyrinae</taxon>
        <taxon>Satyrini</taxon>
        <taxon>Parargina</taxon>
        <taxon>Pararge</taxon>
    </lineage>
</organism>
<proteinExistence type="predicted"/>
<reference evidence="1" key="1">
    <citation type="journal article" date="2013" name="BMC Genomics">
        <title>Unscrambling butterfly oogenesis.</title>
        <authorList>
            <person name="Carter J.M."/>
            <person name="Baker S.C."/>
            <person name="Pink R."/>
            <person name="Carter D.R."/>
            <person name="Collins A."/>
            <person name="Tomlin J."/>
            <person name="Gibbs M."/>
            <person name="Breuker C.J."/>
        </authorList>
    </citation>
    <scope>NUCLEOTIDE SEQUENCE</scope>
    <source>
        <tissue evidence="1">Ovary</tissue>
    </source>
</reference>
<dbReference type="AlphaFoldDB" id="S4NTT4"/>
<dbReference type="EMBL" id="GAIX01013552">
    <property type="protein sequence ID" value="JAA79008.1"/>
    <property type="molecule type" value="Transcribed_RNA"/>
</dbReference>
<sequence>MLGTAFVSHSRDGFKAYSPRCSDAAWWAILRSDAIKSRYVAYLTIDIYFINYYCQWLNRYCNILVEL</sequence>
<evidence type="ECO:0000313" key="1">
    <source>
        <dbReference type="EMBL" id="JAA79008.1"/>
    </source>
</evidence>
<protein>
    <submittedName>
        <fullName evidence="1">Uncharacterized protein</fullName>
    </submittedName>
</protein>
<accession>S4NTT4</accession>
<reference evidence="1" key="2">
    <citation type="submission" date="2013-05" db="EMBL/GenBank/DDBJ databases">
        <authorList>
            <person name="Carter J.-M."/>
            <person name="Baker S.C."/>
            <person name="Pink R."/>
            <person name="Carter D.R.F."/>
            <person name="Collins A."/>
            <person name="Tomlin J."/>
            <person name="Gibbs M."/>
            <person name="Breuker C.J."/>
        </authorList>
    </citation>
    <scope>NUCLEOTIDE SEQUENCE</scope>
    <source>
        <tissue evidence="1">Ovary</tissue>
    </source>
</reference>